<gene>
    <name evidence="10" type="ORF">CAUJ_LOCUS6089</name>
</gene>
<evidence type="ECO:0000256" key="7">
    <source>
        <dbReference type="ARBA" id="ARBA00023136"/>
    </source>
</evidence>
<dbReference type="PANTHER" id="PTHR32261">
    <property type="entry name" value="CALCIUM HOMEOSTASIS MODULATOR PROTEIN"/>
    <property type="match status" value="1"/>
</dbReference>
<keyword evidence="5 9" id="KW-1133">Transmembrane helix</keyword>
<keyword evidence="11" id="KW-1185">Reference proteome</keyword>
<dbReference type="GO" id="GO:0005886">
    <property type="term" value="C:plasma membrane"/>
    <property type="evidence" value="ECO:0007669"/>
    <property type="project" value="TreeGrafter"/>
</dbReference>
<evidence type="ECO:0000256" key="8">
    <source>
        <dbReference type="ARBA" id="ARBA00023303"/>
    </source>
</evidence>
<feature type="transmembrane region" description="Helical" evidence="9">
    <location>
        <begin position="84"/>
        <end position="108"/>
    </location>
</feature>
<name>A0A8S1HAN7_9PELO</name>
<evidence type="ECO:0000256" key="5">
    <source>
        <dbReference type="ARBA" id="ARBA00022989"/>
    </source>
</evidence>
<comment type="subcellular location">
    <subcellularLocation>
        <location evidence="1">Membrane</location>
        <topology evidence="1">Multi-pass membrane protein</topology>
    </subcellularLocation>
</comment>
<evidence type="ECO:0000313" key="11">
    <source>
        <dbReference type="Proteomes" id="UP000835052"/>
    </source>
</evidence>
<sequence>MRNLKRQNTTFGAITIIGGLIGVTVGTVFAGAWKSGFTIFSKRFQSDRALPYVCAFGSFVGSILLFSILIFFSEMPTVTWSVLFVNMFFLCLNWGLNVDIVMSVIVPWRRNTAFSIYMLISHMFGDATGPYIVGAISDATRKGNTPYDHYRSLITSFYLTAAMLVSLPGGLEPPTFRLTAERAAYCATEAGDGGGGTFHFMTTNVNSVVNVFQNVFTNHGSTLLNGILIATTIGGQSLIRKLTFACPCAYPLNIYHSAVFMVGPSIALLLIGTMVNTTTWKLVHGACFRVSATRHSWKTTFVSWVEVILQACVAPVAWLFVVFLDGGYFRCLRAHEFCLMDTAEMCRNATILKYYQDSHSFDSMSGSGKYCPACICELGGSDGSYLEAQSQIIAWVLVLAAAGVAFLSICCTRMCDKYTLVQRQYVETFKSEEASKFDAIAKEHAAQLADRNARAFFAQKDWSKRDWDWVSGIPEVNNPFFARLKLIATEKTQQTMYTPLQLWNDHKGYRIAPPEVQQVDETVQIAQIKED</sequence>
<dbReference type="OrthoDB" id="5953668at2759"/>
<dbReference type="PANTHER" id="PTHR32261:SF1">
    <property type="entry name" value="CALCIUM HOMEOSTASIS MODULATOR PROTEIN"/>
    <property type="match status" value="1"/>
</dbReference>
<dbReference type="InterPro" id="IPR029569">
    <property type="entry name" value="CALHM"/>
</dbReference>
<evidence type="ECO:0000256" key="1">
    <source>
        <dbReference type="ARBA" id="ARBA00004141"/>
    </source>
</evidence>
<comment type="caution">
    <text evidence="10">The sequence shown here is derived from an EMBL/GenBank/DDBJ whole genome shotgun (WGS) entry which is preliminary data.</text>
</comment>
<keyword evidence="8" id="KW-0407">Ion channel</keyword>
<evidence type="ECO:0000256" key="6">
    <source>
        <dbReference type="ARBA" id="ARBA00023065"/>
    </source>
</evidence>
<keyword evidence="6" id="KW-0406">Ion transport</keyword>
<evidence type="ECO:0000256" key="9">
    <source>
        <dbReference type="SAM" id="Phobius"/>
    </source>
</evidence>
<keyword evidence="7 9" id="KW-0472">Membrane</keyword>
<dbReference type="GO" id="GO:0005261">
    <property type="term" value="F:monoatomic cation channel activity"/>
    <property type="evidence" value="ECO:0007669"/>
    <property type="project" value="TreeGrafter"/>
</dbReference>
<keyword evidence="3" id="KW-0813">Transport</keyword>
<feature type="transmembrane region" description="Helical" evidence="9">
    <location>
        <begin position="12"/>
        <end position="33"/>
    </location>
</feature>
<dbReference type="GO" id="GO:1904669">
    <property type="term" value="P:ATP export"/>
    <property type="evidence" value="ECO:0007669"/>
    <property type="project" value="UniProtKB-ARBA"/>
</dbReference>
<dbReference type="Proteomes" id="UP000835052">
    <property type="component" value="Unassembled WGS sequence"/>
</dbReference>
<proteinExistence type="inferred from homology"/>
<feature type="transmembrane region" description="Helical" evidence="9">
    <location>
        <begin position="392"/>
        <end position="415"/>
    </location>
</feature>
<evidence type="ECO:0000256" key="2">
    <source>
        <dbReference type="ARBA" id="ARBA00008497"/>
    </source>
</evidence>
<dbReference type="AlphaFoldDB" id="A0A8S1HAN7"/>
<dbReference type="SUPFAM" id="SSF103473">
    <property type="entry name" value="MFS general substrate transporter"/>
    <property type="match status" value="1"/>
</dbReference>
<dbReference type="EMBL" id="CAJGYM010000014">
    <property type="protein sequence ID" value="CAD6190170.1"/>
    <property type="molecule type" value="Genomic_DNA"/>
</dbReference>
<organism evidence="10 11">
    <name type="scientific">Caenorhabditis auriculariae</name>
    <dbReference type="NCBI Taxonomy" id="2777116"/>
    <lineage>
        <taxon>Eukaryota</taxon>
        <taxon>Metazoa</taxon>
        <taxon>Ecdysozoa</taxon>
        <taxon>Nematoda</taxon>
        <taxon>Chromadorea</taxon>
        <taxon>Rhabditida</taxon>
        <taxon>Rhabditina</taxon>
        <taxon>Rhabditomorpha</taxon>
        <taxon>Rhabditoidea</taxon>
        <taxon>Rhabditidae</taxon>
        <taxon>Peloderinae</taxon>
        <taxon>Caenorhabditis</taxon>
    </lineage>
</organism>
<comment type="similarity">
    <text evidence="2">Belongs to the CALHM family.</text>
</comment>
<keyword evidence="4 9" id="KW-0812">Transmembrane</keyword>
<evidence type="ECO:0000256" key="4">
    <source>
        <dbReference type="ARBA" id="ARBA00022692"/>
    </source>
</evidence>
<feature type="transmembrane region" description="Helical" evidence="9">
    <location>
        <begin position="114"/>
        <end position="133"/>
    </location>
</feature>
<evidence type="ECO:0000256" key="3">
    <source>
        <dbReference type="ARBA" id="ARBA00022448"/>
    </source>
</evidence>
<evidence type="ECO:0000313" key="10">
    <source>
        <dbReference type="EMBL" id="CAD6190170.1"/>
    </source>
</evidence>
<dbReference type="Pfam" id="PF14798">
    <property type="entry name" value="Ca_hom_mod"/>
    <property type="match status" value="1"/>
</dbReference>
<reference evidence="10" key="1">
    <citation type="submission" date="2020-10" db="EMBL/GenBank/DDBJ databases">
        <authorList>
            <person name="Kikuchi T."/>
        </authorList>
    </citation>
    <scope>NUCLEOTIDE SEQUENCE</scope>
    <source>
        <strain evidence="10">NKZ352</strain>
    </source>
</reference>
<feature type="transmembrane region" description="Helical" evidence="9">
    <location>
        <begin position="301"/>
        <end position="324"/>
    </location>
</feature>
<feature type="transmembrane region" description="Helical" evidence="9">
    <location>
        <begin position="259"/>
        <end position="280"/>
    </location>
</feature>
<feature type="transmembrane region" description="Helical" evidence="9">
    <location>
        <begin position="49"/>
        <end position="72"/>
    </location>
</feature>
<protein>
    <submittedName>
        <fullName evidence="10">Uncharacterized protein</fullName>
    </submittedName>
</protein>
<dbReference type="InterPro" id="IPR036259">
    <property type="entry name" value="MFS_trans_sf"/>
</dbReference>
<accession>A0A8S1HAN7</accession>
<feature type="transmembrane region" description="Helical" evidence="9">
    <location>
        <begin position="153"/>
        <end position="171"/>
    </location>
</feature>